<comment type="subcellular location">
    <subcellularLocation>
        <location evidence="1">Nucleus</location>
    </subcellularLocation>
</comment>
<dbReference type="InterPro" id="IPR042163">
    <property type="entry name" value="PHF12"/>
</dbReference>
<evidence type="ECO:0000256" key="6">
    <source>
        <dbReference type="PROSITE-ProRule" id="PRU00146"/>
    </source>
</evidence>
<feature type="compositionally biased region" description="Low complexity" evidence="7">
    <location>
        <begin position="1185"/>
        <end position="1207"/>
    </location>
</feature>
<dbReference type="Gene3D" id="3.40.630.30">
    <property type="match status" value="1"/>
</dbReference>
<keyword evidence="4" id="KW-0862">Zinc</keyword>
<keyword evidence="3 6" id="KW-0863">Zinc-finger</keyword>
<dbReference type="InterPro" id="IPR008395">
    <property type="entry name" value="Agenet-like_dom"/>
</dbReference>
<keyword evidence="2" id="KW-0479">Metal-binding</keyword>
<name>A0ABP1BGK6_9BRYO</name>
<evidence type="ECO:0000256" key="3">
    <source>
        <dbReference type="ARBA" id="ARBA00022771"/>
    </source>
</evidence>
<dbReference type="InterPro" id="IPR011011">
    <property type="entry name" value="Znf_FYVE_PHD"/>
</dbReference>
<feature type="domain" description="N-acetyltransferase" evidence="9">
    <location>
        <begin position="850"/>
        <end position="1004"/>
    </location>
</feature>
<protein>
    <recommendedName>
        <fullName evidence="12">PHD-type domain-containing protein</fullName>
    </recommendedName>
</protein>
<dbReference type="Pfam" id="PF16135">
    <property type="entry name" value="TDBD"/>
    <property type="match status" value="1"/>
</dbReference>
<feature type="region of interest" description="Disordered" evidence="7">
    <location>
        <begin position="1084"/>
        <end position="1105"/>
    </location>
</feature>
<evidence type="ECO:0000256" key="1">
    <source>
        <dbReference type="ARBA" id="ARBA00004123"/>
    </source>
</evidence>
<feature type="compositionally biased region" description="Basic and acidic residues" evidence="7">
    <location>
        <begin position="1131"/>
        <end position="1142"/>
    </location>
</feature>
<sequence length="1312" mass="144509">MGITGGGGYVVGDGEKKLAEGARVEVRMTEKGLRGSWHPAVVTAVKPGTRVVEYEELVSDDGSGRKLKEMISVGRGVDGLRASSRQFSKTPPSSKRTRILLRPQPPVLSSLGKASWSKGLWVDVFWKDAWWEGILVEDILSERAGARAVVYFPDEGGQEMCLVKDLRLRQEWDEDTGNWSFKGRAELLELQDPSAFKKGPEFAVKKLNFDKKLPFFALTDDVGSPAGVAAKEGEKCRSGLASQRLERLKRKHGCPPNGRMGAPHASPDSSYIPAYCISNLLRGLEASAQVEEVAIVAGGVDDDSCSPPKEEQDGDCHPLQQLLAGTTKEKPTAKVMTATESKPPTTLSCNGKSNHNTEEEEEETHLSLLPQAIEHHPQAKKSRVSKGRETSEAAIHSHRDFKMAEIAMSLRTHEQQQVANPESRGNNSGASPKCVTAMSENVRNVMVLRNRQCKAVRRKESEVVELIEESRGDRMVLSTTTEKSCRKRVSIHNCSSSILEMEHRSKKNRWSSAASEEAAMATLAGSSSCLTHDEGMGGKKGVRKGGASSSSVHERRRKQKGARGGCRMEVLLSPPEDPVLDDGKNLYTKKNTFSWLIEAGVLHKDQKLRYMYRRKELGVGGWVTPEGVLCGCCNAVVTLSTFETHCGSKLHRPCANIFVEDGRSIAALQMEALKKQMSSMKMSSSSFHKGNRRGNLQVVKDSVLDVNDDTCGVCGDGGMLICCDHCPSTFHLKCMELMVVPEEDWYCPNCRCAICGGSQFNGSHDTFDEMSVLFCDQCEREFHVKCLYARGMPKMEQWPQNSWFCGNSCERIYRGLRGLVGTNNFLGEGFSWTLLRSQDEDPDPKTEVDKELLAEQNIKLSIALSVMQECFRPMIDPRTKVDVIAHALYNRGSDINRLNYHGFYTMILEKGDELISVAAIRVHGAVLAEMPLIGTRFQYRRQGMCRRLLHAIEQMLQMVGVETLVLPAVPELLDTWTGAFGFKPMDTFPRQTLIELNLMAFPGTSLLHKSLPGLQAHPPVKSARWVADAMNKLRRHSSTQAHASPVQTDLCCIGKLSEDEHIIDGEALPVTVLQSSSSSKLLAETDVKKAPHASSSLSEPETLAPSGSENLICLMLGNPKQKQKQNKKNTNKMDKEEQHFSDWKNVQGGEDLAVFCESDTNQTMQQDSGNMNTTNQLSDNPVQESLSLSKASSLLDSSPTSSLPSTAGQTVDDGLQKVVIIWEDTVVKMPPLATREGLKSREGMIDQAVSDGSFSIMPAVDADYQLLPMLKKRFDCTSSSSSDEMILYLDGLSSNQSLPTAVEVLPENRVGG</sequence>
<organism evidence="10 11">
    <name type="scientific">Sphagnum jensenii</name>
    <dbReference type="NCBI Taxonomy" id="128206"/>
    <lineage>
        <taxon>Eukaryota</taxon>
        <taxon>Viridiplantae</taxon>
        <taxon>Streptophyta</taxon>
        <taxon>Embryophyta</taxon>
        <taxon>Bryophyta</taxon>
        <taxon>Sphagnophytina</taxon>
        <taxon>Sphagnopsida</taxon>
        <taxon>Sphagnales</taxon>
        <taxon>Sphagnaceae</taxon>
        <taxon>Sphagnum</taxon>
    </lineage>
</organism>
<feature type="region of interest" description="Disordered" evidence="7">
    <location>
        <begin position="328"/>
        <end position="363"/>
    </location>
</feature>
<dbReference type="InterPro" id="IPR016181">
    <property type="entry name" value="Acyl_CoA_acyltransferase"/>
</dbReference>
<evidence type="ECO:0000259" key="8">
    <source>
        <dbReference type="PROSITE" id="PS50016"/>
    </source>
</evidence>
<feature type="domain" description="PHD-type" evidence="8">
    <location>
        <begin position="708"/>
        <end position="753"/>
    </location>
</feature>
<evidence type="ECO:0000256" key="4">
    <source>
        <dbReference type="ARBA" id="ARBA00022833"/>
    </source>
</evidence>
<dbReference type="CDD" id="cd04301">
    <property type="entry name" value="NAT_SF"/>
    <property type="match status" value="1"/>
</dbReference>
<dbReference type="EMBL" id="OZ023705">
    <property type="protein sequence ID" value="CAK9874214.1"/>
    <property type="molecule type" value="Genomic_DNA"/>
</dbReference>
<dbReference type="SUPFAM" id="SSF55729">
    <property type="entry name" value="Acyl-CoA N-acyltransferases (Nat)"/>
    <property type="match status" value="1"/>
</dbReference>
<dbReference type="SMART" id="SM00743">
    <property type="entry name" value="Agenet"/>
    <property type="match status" value="2"/>
</dbReference>
<dbReference type="InterPro" id="IPR032308">
    <property type="entry name" value="TDBD"/>
</dbReference>
<dbReference type="InterPro" id="IPR000182">
    <property type="entry name" value="GNAT_dom"/>
</dbReference>
<feature type="region of interest" description="Disordered" evidence="7">
    <location>
        <begin position="532"/>
        <end position="564"/>
    </location>
</feature>
<proteinExistence type="predicted"/>
<dbReference type="InterPro" id="IPR019787">
    <property type="entry name" value="Znf_PHD-finger"/>
</dbReference>
<evidence type="ECO:0000313" key="11">
    <source>
        <dbReference type="Proteomes" id="UP001497522"/>
    </source>
</evidence>
<dbReference type="Gene3D" id="3.30.40.10">
    <property type="entry name" value="Zinc/RING finger domain, C3HC4 (zinc finger)"/>
    <property type="match status" value="2"/>
</dbReference>
<feature type="compositionally biased region" description="Polar residues" evidence="7">
    <location>
        <begin position="1162"/>
        <end position="1184"/>
    </location>
</feature>
<dbReference type="Pfam" id="PF00628">
    <property type="entry name" value="PHD"/>
    <property type="match status" value="1"/>
</dbReference>
<dbReference type="Pfam" id="PF23209">
    <property type="entry name" value="IDM1_C"/>
    <property type="match status" value="1"/>
</dbReference>
<dbReference type="InterPro" id="IPR013083">
    <property type="entry name" value="Znf_RING/FYVE/PHD"/>
</dbReference>
<feature type="compositionally biased region" description="Basic residues" evidence="7">
    <location>
        <begin position="1121"/>
        <end position="1130"/>
    </location>
</feature>
<evidence type="ECO:0008006" key="12">
    <source>
        <dbReference type="Google" id="ProtNLM"/>
    </source>
</evidence>
<dbReference type="Pfam" id="PF05641">
    <property type="entry name" value="Agenet"/>
    <property type="match status" value="1"/>
</dbReference>
<dbReference type="CDD" id="cd15532">
    <property type="entry name" value="PHD2_CHD_II"/>
    <property type="match status" value="1"/>
</dbReference>
<dbReference type="PANTHER" id="PTHR46309">
    <property type="entry name" value="PHD FINGER PROTEIN 12"/>
    <property type="match status" value="1"/>
</dbReference>
<evidence type="ECO:0000259" key="9">
    <source>
        <dbReference type="PROSITE" id="PS51186"/>
    </source>
</evidence>
<keyword evidence="11" id="KW-1185">Reference proteome</keyword>
<feature type="compositionally biased region" description="Polar residues" evidence="7">
    <location>
        <begin position="338"/>
        <end position="354"/>
    </location>
</feature>
<dbReference type="CDD" id="cd20405">
    <property type="entry name" value="Tudor_Agenet_AtDUF_rpt1_3"/>
    <property type="match status" value="1"/>
</dbReference>
<dbReference type="Proteomes" id="UP001497522">
    <property type="component" value="Chromosome 4"/>
</dbReference>
<evidence type="ECO:0000313" key="10">
    <source>
        <dbReference type="EMBL" id="CAK9874214.1"/>
    </source>
</evidence>
<feature type="compositionally biased region" description="Polar residues" evidence="7">
    <location>
        <begin position="1093"/>
        <end position="1105"/>
    </location>
</feature>
<dbReference type="PANTHER" id="PTHR46309:SF1">
    <property type="entry name" value="PHD FINGER PROTEIN 12"/>
    <property type="match status" value="1"/>
</dbReference>
<dbReference type="PROSITE" id="PS51186">
    <property type="entry name" value="GNAT"/>
    <property type="match status" value="1"/>
</dbReference>
<evidence type="ECO:0000256" key="7">
    <source>
        <dbReference type="SAM" id="MobiDB-lite"/>
    </source>
</evidence>
<reference evidence="10" key="1">
    <citation type="submission" date="2024-03" db="EMBL/GenBank/DDBJ databases">
        <authorList>
            <consortium name="ELIXIR-Norway"/>
            <consortium name="Elixir Norway"/>
        </authorList>
    </citation>
    <scope>NUCLEOTIDE SEQUENCE</scope>
</reference>
<accession>A0ABP1BGK6</accession>
<dbReference type="SUPFAM" id="SSF57903">
    <property type="entry name" value="FYVE/PHD zinc finger"/>
    <property type="match status" value="2"/>
</dbReference>
<gene>
    <name evidence="10" type="ORF">CSSPJE1EN2_LOCUS16655</name>
</gene>
<dbReference type="SMART" id="SM00249">
    <property type="entry name" value="PHD"/>
    <property type="match status" value="2"/>
</dbReference>
<evidence type="ECO:0000256" key="2">
    <source>
        <dbReference type="ARBA" id="ARBA00022723"/>
    </source>
</evidence>
<feature type="region of interest" description="Disordered" evidence="7">
    <location>
        <begin position="1117"/>
        <end position="1144"/>
    </location>
</feature>
<dbReference type="InterPro" id="IPR056511">
    <property type="entry name" value="IDM1_C"/>
</dbReference>
<feature type="region of interest" description="Disordered" evidence="7">
    <location>
        <begin position="1162"/>
        <end position="1209"/>
    </location>
</feature>
<keyword evidence="5" id="KW-0539">Nucleus</keyword>
<dbReference type="InterPro" id="IPR001965">
    <property type="entry name" value="Znf_PHD"/>
</dbReference>
<dbReference type="InterPro" id="IPR014002">
    <property type="entry name" value="Agenet_dom_plant"/>
</dbReference>
<evidence type="ECO:0000256" key="5">
    <source>
        <dbReference type="ARBA" id="ARBA00023242"/>
    </source>
</evidence>
<dbReference type="PROSITE" id="PS50016">
    <property type="entry name" value="ZF_PHD_2"/>
    <property type="match status" value="1"/>
</dbReference>